<reference evidence="2 3" key="1">
    <citation type="journal article" date="2014" name="Nat. Commun.">
        <title>Klebsormidium flaccidum genome reveals primary factors for plant terrestrial adaptation.</title>
        <authorList>
            <person name="Hori K."/>
            <person name="Maruyama F."/>
            <person name="Fujisawa T."/>
            <person name="Togashi T."/>
            <person name="Yamamoto N."/>
            <person name="Seo M."/>
            <person name="Sato S."/>
            <person name="Yamada T."/>
            <person name="Mori H."/>
            <person name="Tajima N."/>
            <person name="Moriyama T."/>
            <person name="Ikeuchi M."/>
            <person name="Watanabe M."/>
            <person name="Wada H."/>
            <person name="Kobayashi K."/>
            <person name="Saito M."/>
            <person name="Masuda T."/>
            <person name="Sasaki-Sekimoto Y."/>
            <person name="Mashiguchi K."/>
            <person name="Awai K."/>
            <person name="Shimojima M."/>
            <person name="Masuda S."/>
            <person name="Iwai M."/>
            <person name="Nobusawa T."/>
            <person name="Narise T."/>
            <person name="Kondo S."/>
            <person name="Saito H."/>
            <person name="Sato R."/>
            <person name="Murakawa M."/>
            <person name="Ihara Y."/>
            <person name="Oshima-Yamada Y."/>
            <person name="Ohtaka K."/>
            <person name="Satoh M."/>
            <person name="Sonobe K."/>
            <person name="Ishii M."/>
            <person name="Ohtani R."/>
            <person name="Kanamori-Sato M."/>
            <person name="Honoki R."/>
            <person name="Miyazaki D."/>
            <person name="Mochizuki H."/>
            <person name="Umetsu J."/>
            <person name="Higashi K."/>
            <person name="Shibata D."/>
            <person name="Kamiya Y."/>
            <person name="Sato N."/>
            <person name="Nakamura Y."/>
            <person name="Tabata S."/>
            <person name="Ida S."/>
            <person name="Kurokawa K."/>
            <person name="Ohta H."/>
        </authorList>
    </citation>
    <scope>NUCLEOTIDE SEQUENCE [LARGE SCALE GENOMIC DNA]</scope>
    <source>
        <strain evidence="2 3">NIES-2285</strain>
    </source>
</reference>
<dbReference type="EMBL" id="DF237068">
    <property type="protein sequence ID" value="GAQ82663.1"/>
    <property type="molecule type" value="Genomic_DNA"/>
</dbReference>
<dbReference type="STRING" id="105231.A0A0U9HRI5"/>
<protein>
    <submittedName>
        <fullName evidence="2">Uncharacterized protein</fullName>
    </submittedName>
</protein>
<gene>
    <name evidence="2" type="ORF">KFL_001190060</name>
</gene>
<accession>A0A0U9HRI5</accession>
<dbReference type="AlphaFoldDB" id="A0A0U9HRI5"/>
<keyword evidence="3" id="KW-1185">Reference proteome</keyword>
<sequence length="98" mass="10056">MAASAVTEGVALRHGTVAQIRPRSVLLADGGELPADVIMYATGSGAVTEAVARLTSQEVAAKVGSVWGYGSGLDGDQGPWEGELRTCGNRRRRKGSGS</sequence>
<evidence type="ECO:0000256" key="1">
    <source>
        <dbReference type="SAM" id="MobiDB-lite"/>
    </source>
</evidence>
<proteinExistence type="predicted"/>
<dbReference type="Proteomes" id="UP000054558">
    <property type="component" value="Unassembled WGS sequence"/>
</dbReference>
<organism evidence="2 3">
    <name type="scientific">Klebsormidium nitens</name>
    <name type="common">Green alga</name>
    <name type="synonym">Ulothrix nitens</name>
    <dbReference type="NCBI Taxonomy" id="105231"/>
    <lineage>
        <taxon>Eukaryota</taxon>
        <taxon>Viridiplantae</taxon>
        <taxon>Streptophyta</taxon>
        <taxon>Klebsormidiophyceae</taxon>
        <taxon>Klebsormidiales</taxon>
        <taxon>Klebsormidiaceae</taxon>
        <taxon>Klebsormidium</taxon>
    </lineage>
</organism>
<dbReference type="OrthoDB" id="74360at2759"/>
<feature type="compositionally biased region" description="Basic residues" evidence="1">
    <location>
        <begin position="88"/>
        <end position="98"/>
    </location>
</feature>
<evidence type="ECO:0000313" key="2">
    <source>
        <dbReference type="EMBL" id="GAQ82663.1"/>
    </source>
</evidence>
<feature type="region of interest" description="Disordered" evidence="1">
    <location>
        <begin position="73"/>
        <end position="98"/>
    </location>
</feature>
<evidence type="ECO:0000313" key="3">
    <source>
        <dbReference type="Proteomes" id="UP000054558"/>
    </source>
</evidence>
<name>A0A0U9HRI5_KLENI</name>